<comment type="function">
    <text evidence="8">Uptake of L-lactate across the membrane. Can also transport D-lactate and glycolate.</text>
</comment>
<proteinExistence type="inferred from homology"/>
<dbReference type="GO" id="GO:0015129">
    <property type="term" value="F:lactate transmembrane transporter activity"/>
    <property type="evidence" value="ECO:0007669"/>
    <property type="project" value="UniProtKB-UniRule"/>
</dbReference>
<feature type="transmembrane region" description="Helical" evidence="8">
    <location>
        <begin position="111"/>
        <end position="138"/>
    </location>
</feature>
<feature type="transmembrane region" description="Helical" evidence="8">
    <location>
        <begin position="240"/>
        <end position="257"/>
    </location>
</feature>
<evidence type="ECO:0000313" key="9">
    <source>
        <dbReference type="EMBL" id="QPH54942.1"/>
    </source>
</evidence>
<feature type="transmembrane region" description="Helical" evidence="8">
    <location>
        <begin position="150"/>
        <end position="170"/>
    </location>
</feature>
<feature type="transmembrane region" description="Helical" evidence="8">
    <location>
        <begin position="57"/>
        <end position="82"/>
    </location>
</feature>
<keyword evidence="5 8" id="KW-0812">Transmembrane</keyword>
<dbReference type="KEGG" id="poz:I0K15_04030"/>
<evidence type="ECO:0000256" key="8">
    <source>
        <dbReference type="RuleBase" id="RU365092"/>
    </source>
</evidence>
<dbReference type="Proteomes" id="UP000594800">
    <property type="component" value="Chromosome"/>
</dbReference>
<dbReference type="AlphaFoldDB" id="A0A7S9LTG4"/>
<evidence type="ECO:0000256" key="5">
    <source>
        <dbReference type="ARBA" id="ARBA00022692"/>
    </source>
</evidence>
<dbReference type="GO" id="GO:0015295">
    <property type="term" value="F:solute:proton symporter activity"/>
    <property type="evidence" value="ECO:0007669"/>
    <property type="project" value="TreeGrafter"/>
</dbReference>
<keyword evidence="10" id="KW-1185">Reference proteome</keyword>
<accession>A0A7S9LTG4</accession>
<name>A0A7S9LTG4_9RHOB</name>
<keyword evidence="7 8" id="KW-0472">Membrane</keyword>
<organism evidence="9 10">
    <name type="scientific">Pontivivens ytuae</name>
    <dbReference type="NCBI Taxonomy" id="2789856"/>
    <lineage>
        <taxon>Bacteria</taxon>
        <taxon>Pseudomonadati</taxon>
        <taxon>Pseudomonadota</taxon>
        <taxon>Alphaproteobacteria</taxon>
        <taxon>Rhodobacterales</taxon>
        <taxon>Paracoccaceae</taxon>
        <taxon>Pontivivens</taxon>
    </lineage>
</organism>
<keyword evidence="6 8" id="KW-1133">Transmembrane helix</keyword>
<dbReference type="Pfam" id="PF02652">
    <property type="entry name" value="Lactate_perm"/>
    <property type="match status" value="2"/>
</dbReference>
<keyword evidence="8" id="KW-0997">Cell inner membrane</keyword>
<dbReference type="RefSeq" id="WP_196104142.1">
    <property type="nucleotide sequence ID" value="NZ_CP064942.1"/>
</dbReference>
<keyword evidence="4" id="KW-1003">Cell membrane</keyword>
<evidence type="ECO:0000256" key="4">
    <source>
        <dbReference type="ARBA" id="ARBA00022475"/>
    </source>
</evidence>
<gene>
    <name evidence="9" type="ORF">I0K15_04030</name>
</gene>
<reference evidence="9 10" key="1">
    <citation type="submission" date="2020-11" db="EMBL/GenBank/DDBJ databases">
        <title>Description of Pontivivens ytuae sp. nov. isolated from deep sea sediment of Mariana Trench.</title>
        <authorList>
            <person name="Wang Z."/>
            <person name="Sun Q.-L."/>
            <person name="Xu X.-D."/>
            <person name="Tang Y.-Z."/>
            <person name="Zhang J."/>
        </authorList>
    </citation>
    <scope>NUCLEOTIDE SEQUENCE [LARGE SCALE GENOMIC DNA]</scope>
    <source>
        <strain evidence="9 10">MT2928</strain>
    </source>
</reference>
<feature type="transmembrane region" description="Helical" evidence="8">
    <location>
        <begin position="28"/>
        <end position="45"/>
    </location>
</feature>
<dbReference type="EMBL" id="CP064942">
    <property type="protein sequence ID" value="QPH54942.1"/>
    <property type="molecule type" value="Genomic_DNA"/>
</dbReference>
<evidence type="ECO:0000256" key="3">
    <source>
        <dbReference type="ARBA" id="ARBA00022448"/>
    </source>
</evidence>
<sequence length="492" mass="50206">MSALLAATPLLVILLGMGLLRRSAVVAGLMGLLVAAGLAVTVFRLDNVAAGSELTAGLGVLAEAAHSTATILWIILPALAIYEFQRRAGAIERIRDTLAALADEQRIQAILIAWFFGLFMEGAAGFGTPVALAAPLLVGLGYTPLKAVTLALLGHAAGVSFGAVGTPVLAQLEVTGLAATDIAVRVAMLQAITGPVLLLLMVRLAGSGPLSRSDIGWAGLAALCFFVPSISLAFLAGPELPTLGGALIGTVAFVTMLRRRFPSSELNLRELVPDLAPYLVILLLVLATRLISPLQDALSGFALSWTFAETFTGSFQPLYHPGTMLFLGLLVGALATRRGELVAGAVGAALGRLVSVALALLVMLALSRLMVHSGMIGTLAIAAAGIGPVWPLLAPLIGVLGTFITGSATASNILFSELQLSTASRLSLAPETMAAAQSFGAAIGNVVAPHNIIAGSATVGLVGREGDVLRMTARPCAVYAGLGGVLLLVATL</sequence>
<dbReference type="PANTHER" id="PTHR30003:SF0">
    <property type="entry name" value="GLYCOLATE PERMEASE GLCA-RELATED"/>
    <property type="match status" value="1"/>
</dbReference>
<keyword evidence="3 8" id="KW-0813">Transport</keyword>
<feature type="transmembrane region" description="Helical" evidence="8">
    <location>
        <begin position="278"/>
        <end position="298"/>
    </location>
</feature>
<evidence type="ECO:0000256" key="7">
    <source>
        <dbReference type="ARBA" id="ARBA00023136"/>
    </source>
</evidence>
<evidence type="ECO:0000313" key="10">
    <source>
        <dbReference type="Proteomes" id="UP000594800"/>
    </source>
</evidence>
<comment type="subcellular location">
    <subcellularLocation>
        <location evidence="8">Cell inner membrane</location>
        <topology evidence="8">Multi-pass membrane protein</topology>
    </subcellularLocation>
    <subcellularLocation>
        <location evidence="1">Cell membrane</location>
        <topology evidence="1">Multi-pass membrane protein</topology>
    </subcellularLocation>
</comment>
<comment type="similarity">
    <text evidence="2 8">Belongs to the lactate permease family.</text>
</comment>
<evidence type="ECO:0000256" key="2">
    <source>
        <dbReference type="ARBA" id="ARBA00010100"/>
    </source>
</evidence>
<evidence type="ECO:0000256" key="6">
    <source>
        <dbReference type="ARBA" id="ARBA00022989"/>
    </source>
</evidence>
<dbReference type="GO" id="GO:0005886">
    <property type="term" value="C:plasma membrane"/>
    <property type="evidence" value="ECO:0007669"/>
    <property type="project" value="UniProtKB-SubCell"/>
</dbReference>
<protein>
    <recommendedName>
        <fullName evidence="8">L-lactate permease</fullName>
    </recommendedName>
</protein>
<comment type="caution">
    <text evidence="8">Lacks conserved residue(s) required for the propagation of feature annotation.</text>
</comment>
<evidence type="ECO:0000256" key="1">
    <source>
        <dbReference type="ARBA" id="ARBA00004651"/>
    </source>
</evidence>
<feature type="transmembrane region" description="Helical" evidence="8">
    <location>
        <begin position="318"/>
        <end position="335"/>
    </location>
</feature>
<dbReference type="PANTHER" id="PTHR30003">
    <property type="entry name" value="L-LACTATE PERMEASE"/>
    <property type="match status" value="1"/>
</dbReference>
<feature type="transmembrane region" description="Helical" evidence="8">
    <location>
        <begin position="182"/>
        <end position="202"/>
    </location>
</feature>
<dbReference type="InterPro" id="IPR003804">
    <property type="entry name" value="Lactate_perm"/>
</dbReference>